<feature type="transmembrane region" description="Helical" evidence="8">
    <location>
        <begin position="112"/>
        <end position="131"/>
    </location>
</feature>
<protein>
    <recommendedName>
        <fullName evidence="11">Iron ABC transporter permease</fullName>
    </recommendedName>
</protein>
<dbReference type="GO" id="GO:0005886">
    <property type="term" value="C:plasma membrane"/>
    <property type="evidence" value="ECO:0007669"/>
    <property type="project" value="UniProtKB-SubCell"/>
</dbReference>
<feature type="transmembrane region" description="Helical" evidence="8">
    <location>
        <begin position="55"/>
        <end position="75"/>
    </location>
</feature>
<keyword evidence="4" id="KW-1003">Cell membrane</keyword>
<dbReference type="Pfam" id="PF01032">
    <property type="entry name" value="FecCD"/>
    <property type="match status" value="1"/>
</dbReference>
<evidence type="ECO:0000313" key="10">
    <source>
        <dbReference type="Proteomes" id="UP000192573"/>
    </source>
</evidence>
<dbReference type="Proteomes" id="UP000192573">
    <property type="component" value="Unassembled WGS sequence"/>
</dbReference>
<comment type="caution">
    <text evidence="9">The sequence shown here is derived from an EMBL/GenBank/DDBJ whole genome shotgun (WGS) entry which is preliminary data.</text>
</comment>
<dbReference type="Gene3D" id="1.10.3470.10">
    <property type="entry name" value="ABC transporter involved in vitamin B12 uptake, BtuC"/>
    <property type="match status" value="1"/>
</dbReference>
<gene>
    <name evidence="9" type="ORF">BZK42_22225</name>
</gene>
<feature type="transmembrane region" description="Helical" evidence="8">
    <location>
        <begin position="233"/>
        <end position="258"/>
    </location>
</feature>
<organism evidence="9 10">
    <name type="scientific">Citrobacter braakii</name>
    <dbReference type="NCBI Taxonomy" id="57706"/>
    <lineage>
        <taxon>Bacteria</taxon>
        <taxon>Pseudomonadati</taxon>
        <taxon>Pseudomonadota</taxon>
        <taxon>Gammaproteobacteria</taxon>
        <taxon>Enterobacterales</taxon>
        <taxon>Enterobacteriaceae</taxon>
        <taxon>Citrobacter</taxon>
        <taxon>Citrobacter freundii complex</taxon>
    </lineage>
</organism>
<feature type="transmembrane region" description="Helical" evidence="8">
    <location>
        <begin position="300"/>
        <end position="318"/>
    </location>
</feature>
<dbReference type="RefSeq" id="WP_080860252.1">
    <property type="nucleotide sequence ID" value="NZ_CP077405.1"/>
</dbReference>
<dbReference type="PANTHER" id="PTHR30472:SF70">
    <property type="entry name" value="MOLYBDATE IMPORT SYSTEM PERMEASE PROTEIN MOLB"/>
    <property type="match status" value="1"/>
</dbReference>
<evidence type="ECO:0000256" key="6">
    <source>
        <dbReference type="ARBA" id="ARBA00022989"/>
    </source>
</evidence>
<evidence type="ECO:0000256" key="1">
    <source>
        <dbReference type="ARBA" id="ARBA00004651"/>
    </source>
</evidence>
<proteinExistence type="inferred from homology"/>
<evidence type="ECO:0000256" key="4">
    <source>
        <dbReference type="ARBA" id="ARBA00022475"/>
    </source>
</evidence>
<keyword evidence="3" id="KW-0813">Transport</keyword>
<sequence length="325" mass="34281">MKRSWRVLFLLALLLLTGLGALMVGRFSVPAGEVLQALLGDAPALQQRLIVDIRLPRVLLALIVGAGLSGAGAALQFLFRNPLAEPNLLGVSSGAAFGGILMMMFIGDGWALILGALAGGLLALAAVVWLAGSAQNQNANDTLLLILSGIVMSALFSAGVSLMKLLADPQNQLPSIVFWLMGSLAGTDRQRVLTALPVIGGGLILLWLLRYQLMVITVQGAHTPRLIRARRLALLAIGFIAAGSVAVCGVVGWVGLVVPHLVRMMLGQNHRYFLLYTSLAGASYFIAVDTLARTLSAVEIPLGVLTALLGAPMFAGLIRRIRRSQ</sequence>
<dbReference type="InterPro" id="IPR037294">
    <property type="entry name" value="ABC_BtuC-like"/>
</dbReference>
<reference evidence="9 10" key="1">
    <citation type="submission" date="2017-03" db="EMBL/GenBank/DDBJ databases">
        <authorList>
            <person name="Afonso C.L."/>
            <person name="Miller P.J."/>
            <person name="Scott M.A."/>
            <person name="Spackman E."/>
            <person name="Goraichik I."/>
            <person name="Dimitrov K.M."/>
            <person name="Suarez D.L."/>
            <person name="Swayne D.E."/>
        </authorList>
    </citation>
    <scope>NUCLEOTIDE SEQUENCE [LARGE SCALE GENOMIC DNA]</scope>
    <source>
        <strain evidence="9 10">ATCC 51113</strain>
    </source>
</reference>
<dbReference type="GO" id="GO:0022857">
    <property type="term" value="F:transmembrane transporter activity"/>
    <property type="evidence" value="ECO:0007669"/>
    <property type="project" value="InterPro"/>
</dbReference>
<evidence type="ECO:0000313" key="9">
    <source>
        <dbReference type="EMBL" id="OQM39968.1"/>
    </source>
</evidence>
<evidence type="ECO:0000256" key="2">
    <source>
        <dbReference type="ARBA" id="ARBA00007935"/>
    </source>
</evidence>
<keyword evidence="7 8" id="KW-0472">Membrane</keyword>
<evidence type="ECO:0000256" key="5">
    <source>
        <dbReference type="ARBA" id="ARBA00022692"/>
    </source>
</evidence>
<feature type="transmembrane region" description="Helical" evidence="8">
    <location>
        <begin position="193"/>
        <end position="213"/>
    </location>
</feature>
<name>A0A1V8NU72_CITBR</name>
<dbReference type="GO" id="GO:0033214">
    <property type="term" value="P:siderophore-iron import into cell"/>
    <property type="evidence" value="ECO:0007669"/>
    <property type="project" value="TreeGrafter"/>
</dbReference>
<accession>A0A1V8NU72</accession>
<feature type="transmembrane region" description="Helical" evidence="8">
    <location>
        <begin position="270"/>
        <end position="288"/>
    </location>
</feature>
<keyword evidence="5 8" id="KW-0812">Transmembrane</keyword>
<evidence type="ECO:0008006" key="11">
    <source>
        <dbReference type="Google" id="ProtNLM"/>
    </source>
</evidence>
<dbReference type="InterPro" id="IPR000522">
    <property type="entry name" value="ABC_transptr_permease_BtuC"/>
</dbReference>
<evidence type="ECO:0000256" key="3">
    <source>
        <dbReference type="ARBA" id="ARBA00022448"/>
    </source>
</evidence>
<comment type="subcellular location">
    <subcellularLocation>
        <location evidence="1">Cell membrane</location>
        <topology evidence="1">Multi-pass membrane protein</topology>
    </subcellularLocation>
</comment>
<dbReference type="AlphaFoldDB" id="A0A1V8NU72"/>
<dbReference type="PANTHER" id="PTHR30472">
    <property type="entry name" value="FERRIC ENTEROBACTIN TRANSPORT SYSTEM PERMEASE PROTEIN"/>
    <property type="match status" value="1"/>
</dbReference>
<feature type="transmembrane region" description="Helical" evidence="8">
    <location>
        <begin position="87"/>
        <end position="106"/>
    </location>
</feature>
<dbReference type="SUPFAM" id="SSF81345">
    <property type="entry name" value="ABC transporter involved in vitamin B12 uptake, BtuC"/>
    <property type="match status" value="1"/>
</dbReference>
<dbReference type="EMBL" id="NAEW01000015">
    <property type="protein sequence ID" value="OQM39968.1"/>
    <property type="molecule type" value="Genomic_DNA"/>
</dbReference>
<dbReference type="CDD" id="cd06550">
    <property type="entry name" value="TM_ABC_iron-siderophores_like"/>
    <property type="match status" value="1"/>
</dbReference>
<evidence type="ECO:0000256" key="8">
    <source>
        <dbReference type="SAM" id="Phobius"/>
    </source>
</evidence>
<evidence type="ECO:0000256" key="7">
    <source>
        <dbReference type="ARBA" id="ARBA00023136"/>
    </source>
</evidence>
<feature type="transmembrane region" description="Helical" evidence="8">
    <location>
        <begin position="143"/>
        <end position="163"/>
    </location>
</feature>
<keyword evidence="6 8" id="KW-1133">Transmembrane helix</keyword>
<comment type="similarity">
    <text evidence="2">Belongs to the binding-protein-dependent transport system permease family. FecCD subfamily.</text>
</comment>